<protein>
    <submittedName>
        <fullName evidence="1">Unnamed protein product</fullName>
    </submittedName>
</protein>
<comment type="caution">
    <text evidence="1">The sequence shown here is derived from an EMBL/GenBank/DDBJ whole genome shotgun (WGS) entry which is preliminary data.</text>
</comment>
<dbReference type="EMBL" id="BSXS01014286">
    <property type="protein sequence ID" value="GMF05230.1"/>
    <property type="molecule type" value="Genomic_DNA"/>
</dbReference>
<reference evidence="1" key="1">
    <citation type="submission" date="2023-04" db="EMBL/GenBank/DDBJ databases">
        <title>Ambrosiozyma monospora NBRC 10751.</title>
        <authorList>
            <person name="Ichikawa N."/>
            <person name="Sato H."/>
            <person name="Tonouchi N."/>
        </authorList>
    </citation>
    <scope>NUCLEOTIDE SEQUENCE</scope>
    <source>
        <strain evidence="1">NBRC 10751</strain>
    </source>
</reference>
<sequence>MGDKKVPFECQFTDVMFSLILLLTTFICFSKAQYPVGYTTVSNNDQTESTRTTYVQVQITQTQQVYATITLSSDTESQPDATVTPSSFSTKTNDLTNTLQDSLTNSQMVSDDTFMSLSGTPSIDGSASKTTALSTKFSPSPTSFTSSQFFPTNTNALYWASFVAIHEFITQNLVLYTTYSVLANNSELANAVTSADLMWSELVEPSMSAKENVWTNGDVTRSLYNYYTSIYNDLPSDCQQSIEKTIIGHYNEVVSTVSQETNTTQIPQQWSDYFEYEVCQQVLAGDVAGGAWDEAAELFK</sequence>
<proteinExistence type="predicted"/>
<accession>A0ACB5U9E6</accession>
<evidence type="ECO:0000313" key="1">
    <source>
        <dbReference type="EMBL" id="GMF05230.1"/>
    </source>
</evidence>
<gene>
    <name evidence="1" type="ORF">Amon02_001226200</name>
</gene>
<dbReference type="Proteomes" id="UP001165064">
    <property type="component" value="Unassembled WGS sequence"/>
</dbReference>
<evidence type="ECO:0000313" key="2">
    <source>
        <dbReference type="Proteomes" id="UP001165064"/>
    </source>
</evidence>
<organism evidence="1 2">
    <name type="scientific">Ambrosiozyma monospora</name>
    <name type="common">Yeast</name>
    <name type="synonym">Endomycopsis monosporus</name>
    <dbReference type="NCBI Taxonomy" id="43982"/>
    <lineage>
        <taxon>Eukaryota</taxon>
        <taxon>Fungi</taxon>
        <taxon>Dikarya</taxon>
        <taxon>Ascomycota</taxon>
        <taxon>Saccharomycotina</taxon>
        <taxon>Pichiomycetes</taxon>
        <taxon>Pichiales</taxon>
        <taxon>Pichiaceae</taxon>
        <taxon>Ambrosiozyma</taxon>
    </lineage>
</organism>
<keyword evidence="2" id="KW-1185">Reference proteome</keyword>
<name>A0ACB5U9E6_AMBMO</name>